<proteinExistence type="predicted"/>
<protein>
    <submittedName>
        <fullName evidence="2">HAT family dimerization domain containing protein</fullName>
    </submittedName>
</protein>
<feature type="compositionally biased region" description="Acidic residues" evidence="1">
    <location>
        <begin position="148"/>
        <end position="183"/>
    </location>
</feature>
<dbReference type="EMBL" id="JARAOO010000004">
    <property type="protein sequence ID" value="KAJ7971701.1"/>
    <property type="molecule type" value="Genomic_DNA"/>
</dbReference>
<sequence length="191" mass="21369">MPPSSSSKSRKNASGSRTDVSWEYSIPVEENKRKVKYKYCSKIVMGGIFRFKHHLASTGEDTIACVHTKKRNRLHQKKMNDLVFVMYNCKLNERQTKKYSSSSLKLDDLSSDDEWITLKEDLVDSSSNEWLCVLDGSSNANDGGNPIDNEDGNDDNDVGNGDDDGDDDGESGDDEEDNCDVYEEGTNFGLD</sequence>
<evidence type="ECO:0000313" key="2">
    <source>
        <dbReference type="EMBL" id="KAJ7971701.1"/>
    </source>
</evidence>
<dbReference type="AlphaFoldDB" id="A0AAD7PYX8"/>
<evidence type="ECO:0000313" key="3">
    <source>
        <dbReference type="Proteomes" id="UP001163823"/>
    </source>
</evidence>
<reference evidence="2" key="1">
    <citation type="journal article" date="2023" name="Science">
        <title>Elucidation of the pathway for biosynthesis of saponin adjuvants from the soapbark tree.</title>
        <authorList>
            <person name="Reed J."/>
            <person name="Orme A."/>
            <person name="El-Demerdash A."/>
            <person name="Owen C."/>
            <person name="Martin L.B.B."/>
            <person name="Misra R.C."/>
            <person name="Kikuchi S."/>
            <person name="Rejzek M."/>
            <person name="Martin A.C."/>
            <person name="Harkess A."/>
            <person name="Leebens-Mack J."/>
            <person name="Louveau T."/>
            <person name="Stephenson M.J."/>
            <person name="Osbourn A."/>
        </authorList>
    </citation>
    <scope>NUCLEOTIDE SEQUENCE</scope>
    <source>
        <strain evidence="2">S10</strain>
    </source>
</reference>
<dbReference type="KEGG" id="qsa:O6P43_009692"/>
<comment type="caution">
    <text evidence="2">The sequence shown here is derived from an EMBL/GenBank/DDBJ whole genome shotgun (WGS) entry which is preliminary data.</text>
</comment>
<evidence type="ECO:0000256" key="1">
    <source>
        <dbReference type="SAM" id="MobiDB-lite"/>
    </source>
</evidence>
<dbReference type="PANTHER" id="PTHR46951:SF2">
    <property type="entry name" value="BED-TYPE DOMAIN-CONTAINING PROTEIN"/>
    <property type="match status" value="1"/>
</dbReference>
<keyword evidence="3" id="KW-1185">Reference proteome</keyword>
<accession>A0AAD7PYX8</accession>
<gene>
    <name evidence="2" type="ORF">O6P43_009692</name>
</gene>
<organism evidence="2 3">
    <name type="scientific">Quillaja saponaria</name>
    <name type="common">Soap bark tree</name>
    <dbReference type="NCBI Taxonomy" id="32244"/>
    <lineage>
        <taxon>Eukaryota</taxon>
        <taxon>Viridiplantae</taxon>
        <taxon>Streptophyta</taxon>
        <taxon>Embryophyta</taxon>
        <taxon>Tracheophyta</taxon>
        <taxon>Spermatophyta</taxon>
        <taxon>Magnoliopsida</taxon>
        <taxon>eudicotyledons</taxon>
        <taxon>Gunneridae</taxon>
        <taxon>Pentapetalae</taxon>
        <taxon>rosids</taxon>
        <taxon>fabids</taxon>
        <taxon>Fabales</taxon>
        <taxon>Quillajaceae</taxon>
        <taxon>Quillaja</taxon>
    </lineage>
</organism>
<name>A0AAD7PYX8_QUISA</name>
<feature type="region of interest" description="Disordered" evidence="1">
    <location>
        <begin position="139"/>
        <end position="191"/>
    </location>
</feature>
<dbReference type="Proteomes" id="UP001163823">
    <property type="component" value="Chromosome 4"/>
</dbReference>
<dbReference type="PANTHER" id="PTHR46951">
    <property type="entry name" value="BED-TYPE DOMAIN-CONTAINING PROTEIN"/>
    <property type="match status" value="1"/>
</dbReference>